<feature type="transmembrane region" description="Helical" evidence="6">
    <location>
        <begin position="418"/>
        <end position="438"/>
    </location>
</feature>
<dbReference type="PIRSF" id="PIRSF006060">
    <property type="entry name" value="AA_transporter"/>
    <property type="match status" value="1"/>
</dbReference>
<feature type="transmembrane region" description="Helical" evidence="6">
    <location>
        <begin position="173"/>
        <end position="193"/>
    </location>
</feature>
<dbReference type="InterPro" id="IPR004841">
    <property type="entry name" value="AA-permease/SLC12A_dom"/>
</dbReference>
<organism evidence="8 9">
    <name type="scientific">Spinactinospora alkalitolerans</name>
    <dbReference type="NCBI Taxonomy" id="687207"/>
    <lineage>
        <taxon>Bacteria</taxon>
        <taxon>Bacillati</taxon>
        <taxon>Actinomycetota</taxon>
        <taxon>Actinomycetes</taxon>
        <taxon>Streptosporangiales</taxon>
        <taxon>Nocardiopsidaceae</taxon>
        <taxon>Spinactinospora</taxon>
    </lineage>
</organism>
<feature type="compositionally biased region" description="Basic and acidic residues" evidence="5">
    <location>
        <begin position="1"/>
        <end position="13"/>
    </location>
</feature>
<comment type="subcellular location">
    <subcellularLocation>
        <location evidence="1">Membrane</location>
        <topology evidence="1">Multi-pass membrane protein</topology>
    </subcellularLocation>
</comment>
<dbReference type="GO" id="GO:0055085">
    <property type="term" value="P:transmembrane transport"/>
    <property type="evidence" value="ECO:0007669"/>
    <property type="project" value="InterPro"/>
</dbReference>
<evidence type="ECO:0000256" key="2">
    <source>
        <dbReference type="ARBA" id="ARBA00022692"/>
    </source>
</evidence>
<dbReference type="Proteomes" id="UP000589036">
    <property type="component" value="Unassembled WGS sequence"/>
</dbReference>
<keyword evidence="2 6" id="KW-0812">Transmembrane</keyword>
<accession>A0A852U2D2</accession>
<reference evidence="8 9" key="1">
    <citation type="submission" date="2020-07" db="EMBL/GenBank/DDBJ databases">
        <title>Sequencing the genomes of 1000 actinobacteria strains.</title>
        <authorList>
            <person name="Klenk H.-P."/>
        </authorList>
    </citation>
    <scope>NUCLEOTIDE SEQUENCE [LARGE SCALE GENOMIC DNA]</scope>
    <source>
        <strain evidence="8 9">CXB654</strain>
    </source>
</reference>
<feature type="transmembrane region" description="Helical" evidence="6">
    <location>
        <begin position="351"/>
        <end position="373"/>
    </location>
</feature>
<evidence type="ECO:0000256" key="6">
    <source>
        <dbReference type="SAM" id="Phobius"/>
    </source>
</evidence>
<keyword evidence="3 6" id="KW-1133">Transmembrane helix</keyword>
<dbReference type="GO" id="GO:0016020">
    <property type="term" value="C:membrane"/>
    <property type="evidence" value="ECO:0007669"/>
    <property type="project" value="UniProtKB-SubCell"/>
</dbReference>
<proteinExistence type="predicted"/>
<feature type="transmembrane region" description="Helical" evidence="6">
    <location>
        <begin position="450"/>
        <end position="469"/>
    </location>
</feature>
<evidence type="ECO:0000313" key="8">
    <source>
        <dbReference type="EMBL" id="NYE50281.1"/>
    </source>
</evidence>
<feature type="transmembrane region" description="Helical" evidence="6">
    <location>
        <begin position="31"/>
        <end position="58"/>
    </location>
</feature>
<name>A0A852U2D2_9ACTN</name>
<dbReference type="PANTHER" id="PTHR42770">
    <property type="entry name" value="AMINO ACID TRANSPORTER-RELATED"/>
    <property type="match status" value="1"/>
</dbReference>
<feature type="transmembrane region" description="Helical" evidence="6">
    <location>
        <begin position="247"/>
        <end position="270"/>
    </location>
</feature>
<feature type="transmembrane region" description="Helical" evidence="6">
    <location>
        <begin position="103"/>
        <end position="129"/>
    </location>
</feature>
<gene>
    <name evidence="8" type="ORF">HDA32_005401</name>
</gene>
<feature type="transmembrane region" description="Helical" evidence="6">
    <location>
        <begin position="304"/>
        <end position="323"/>
    </location>
</feature>
<dbReference type="InterPro" id="IPR050367">
    <property type="entry name" value="APC_superfamily"/>
</dbReference>
<evidence type="ECO:0000256" key="3">
    <source>
        <dbReference type="ARBA" id="ARBA00022989"/>
    </source>
</evidence>
<feature type="domain" description="Amino acid permease/ SLC12A" evidence="7">
    <location>
        <begin position="31"/>
        <end position="439"/>
    </location>
</feature>
<dbReference type="Gene3D" id="1.20.1740.10">
    <property type="entry name" value="Amino acid/polyamine transporter I"/>
    <property type="match status" value="1"/>
</dbReference>
<evidence type="ECO:0000256" key="5">
    <source>
        <dbReference type="SAM" id="MobiDB-lite"/>
    </source>
</evidence>
<keyword evidence="9" id="KW-1185">Reference proteome</keyword>
<dbReference type="RefSeq" id="WP_179645787.1">
    <property type="nucleotide sequence ID" value="NZ_BAAAYY010000014.1"/>
</dbReference>
<keyword evidence="4 6" id="KW-0472">Membrane</keyword>
<evidence type="ECO:0000256" key="4">
    <source>
        <dbReference type="ARBA" id="ARBA00023136"/>
    </source>
</evidence>
<comment type="caution">
    <text evidence="8">The sequence shown here is derived from an EMBL/GenBank/DDBJ whole genome shotgun (WGS) entry which is preliminary data.</text>
</comment>
<feature type="transmembrane region" description="Helical" evidence="6">
    <location>
        <begin position="213"/>
        <end position="235"/>
    </location>
</feature>
<dbReference type="PANTHER" id="PTHR42770:SF16">
    <property type="entry name" value="AMINO ACID PERMEASE"/>
    <property type="match status" value="1"/>
</dbReference>
<feature type="transmembrane region" description="Helical" evidence="6">
    <location>
        <begin position="385"/>
        <end position="406"/>
    </location>
</feature>
<evidence type="ECO:0000259" key="7">
    <source>
        <dbReference type="Pfam" id="PF00324"/>
    </source>
</evidence>
<sequence>MEHPPTSAADRRPSPAQGDGLGRGAIGTGDLVFFVVAAAAPLTVMAGVAPLAISIGGVAAPSGYLLAGVLLLLFAVGFTAMSRHIRNAGAFYAYVGRGLGRRAGTGAALVALVSYNLIEIGLLAAFAFFTSQTLDSLFGVAIPWQVWALVGLTAIGLLGYLKVTLSAKVLGVALALEVAILLVFEVALIAGGGGPGGFDLASFDPANLATSGAGAMFVLTVGAFIGFEATAIYAEEARDPERSVPRATYLAVAFLGLFYAFTVWTFVVAYGSDRVQAVASGEGGADMVFAAAASFAGPWASGTMRVLIVVSAFAATLAFHNAANRYLFALGREGVLPSALARVDRRTRSPVAAVLTQSAFALVVLVAGMLLGADPYNDLLLLTNGPGILGIMALQALAAVSVIAFFRRDRRGFSAWRIAVAPAVAAAGLGVLCVLVAVNFELLTARGASVNAVLIATPPACFAAGWAVAARMRRTDPRRYARLTTVDAEEN</sequence>
<evidence type="ECO:0000256" key="1">
    <source>
        <dbReference type="ARBA" id="ARBA00004141"/>
    </source>
</evidence>
<evidence type="ECO:0000313" key="9">
    <source>
        <dbReference type="Proteomes" id="UP000589036"/>
    </source>
</evidence>
<feature type="transmembrane region" description="Helical" evidence="6">
    <location>
        <begin position="64"/>
        <end position="82"/>
    </location>
</feature>
<dbReference type="Pfam" id="PF00324">
    <property type="entry name" value="AA_permease"/>
    <property type="match status" value="1"/>
</dbReference>
<feature type="region of interest" description="Disordered" evidence="5">
    <location>
        <begin position="1"/>
        <end position="22"/>
    </location>
</feature>
<dbReference type="EMBL" id="JACCCC010000001">
    <property type="protein sequence ID" value="NYE50281.1"/>
    <property type="molecule type" value="Genomic_DNA"/>
</dbReference>
<dbReference type="AlphaFoldDB" id="A0A852U2D2"/>
<protein>
    <submittedName>
        <fullName evidence="8">Amino acid transporter</fullName>
    </submittedName>
</protein>
<feature type="transmembrane region" description="Helical" evidence="6">
    <location>
        <begin position="141"/>
        <end position="161"/>
    </location>
</feature>